<dbReference type="Pfam" id="PF00440">
    <property type="entry name" value="TetR_N"/>
    <property type="match status" value="1"/>
</dbReference>
<dbReference type="EMBL" id="CP012752">
    <property type="protein sequence ID" value="ALG11777.1"/>
    <property type="molecule type" value="Genomic_DNA"/>
</dbReference>
<evidence type="ECO:0000313" key="4">
    <source>
        <dbReference type="EMBL" id="ALG11777.1"/>
    </source>
</evidence>
<dbReference type="STRING" id="860235.AOZ06_37265"/>
<dbReference type="InterPro" id="IPR001647">
    <property type="entry name" value="HTH_TetR"/>
</dbReference>
<evidence type="ECO:0000313" key="5">
    <source>
        <dbReference type="Proteomes" id="UP000063699"/>
    </source>
</evidence>
<dbReference type="InterPro" id="IPR041583">
    <property type="entry name" value="TetR_C_31"/>
</dbReference>
<dbReference type="SUPFAM" id="SSF46689">
    <property type="entry name" value="Homeodomain-like"/>
    <property type="match status" value="1"/>
</dbReference>
<dbReference type="PROSITE" id="PS50977">
    <property type="entry name" value="HTH_TETR_2"/>
    <property type="match status" value="1"/>
</dbReference>
<feature type="domain" description="HTH tetR-type" evidence="3">
    <location>
        <begin position="6"/>
        <end position="66"/>
    </location>
</feature>
<accession>A0A0N9HWE6</accession>
<keyword evidence="1 2" id="KW-0238">DNA-binding</keyword>
<name>A0A0N9HWE6_9PSEU</name>
<reference evidence="4 5" key="1">
    <citation type="submission" date="2015-07" db="EMBL/GenBank/DDBJ databases">
        <title>Genome sequencing of Kibdelosporangium phytohabitans.</title>
        <authorList>
            <person name="Qin S."/>
            <person name="Xing K."/>
        </authorList>
    </citation>
    <scope>NUCLEOTIDE SEQUENCE [LARGE SCALE GENOMIC DNA]</scope>
    <source>
        <strain evidence="4 5">KLBMP1111</strain>
    </source>
</reference>
<feature type="DNA-binding region" description="H-T-H motif" evidence="2">
    <location>
        <begin position="29"/>
        <end position="48"/>
    </location>
</feature>
<dbReference type="GO" id="GO:0003677">
    <property type="term" value="F:DNA binding"/>
    <property type="evidence" value="ECO:0007669"/>
    <property type="project" value="UniProtKB-UniRule"/>
</dbReference>
<gene>
    <name evidence="4" type="ORF">AOZ06_37265</name>
</gene>
<evidence type="ECO:0000256" key="2">
    <source>
        <dbReference type="PROSITE-ProRule" id="PRU00335"/>
    </source>
</evidence>
<evidence type="ECO:0000259" key="3">
    <source>
        <dbReference type="PROSITE" id="PS50977"/>
    </source>
</evidence>
<dbReference type="Proteomes" id="UP000063699">
    <property type="component" value="Chromosome"/>
</dbReference>
<dbReference type="Gene3D" id="1.10.357.10">
    <property type="entry name" value="Tetracycline Repressor, domain 2"/>
    <property type="match status" value="1"/>
</dbReference>
<protein>
    <recommendedName>
        <fullName evidence="3">HTH tetR-type domain-containing protein</fullName>
    </recommendedName>
</protein>
<dbReference type="KEGG" id="kphy:AOZ06_37265"/>
<dbReference type="RefSeq" id="WP_054293673.1">
    <property type="nucleotide sequence ID" value="NZ_CP012752.1"/>
</dbReference>
<proteinExistence type="predicted"/>
<organism evidence="4 5">
    <name type="scientific">Kibdelosporangium phytohabitans</name>
    <dbReference type="NCBI Taxonomy" id="860235"/>
    <lineage>
        <taxon>Bacteria</taxon>
        <taxon>Bacillati</taxon>
        <taxon>Actinomycetota</taxon>
        <taxon>Actinomycetes</taxon>
        <taxon>Pseudonocardiales</taxon>
        <taxon>Pseudonocardiaceae</taxon>
        <taxon>Kibdelosporangium</taxon>
    </lineage>
</organism>
<dbReference type="AlphaFoldDB" id="A0A0N9HWE6"/>
<dbReference type="Pfam" id="PF17940">
    <property type="entry name" value="TetR_C_31"/>
    <property type="match status" value="1"/>
</dbReference>
<sequence length="192" mass="21542">MPPVNQRRRDALADAAVAIVAKQGTHGLSHRSVDEMAAVPKGTTSNYFRSRDALLEATVRRVVQLHYEWIAQLRAERDGHLDRAALMDILAQVLDESVTVHKDRYRAMMELLLEGTRRPELHATLVDTFTSGVQLLQEAKLADGSEASDRQRHLLRVIYVGTLFSYIVLPKELQAIGPGETTKTFIDAFLPR</sequence>
<keyword evidence="5" id="KW-1185">Reference proteome</keyword>
<dbReference type="InterPro" id="IPR009057">
    <property type="entry name" value="Homeodomain-like_sf"/>
</dbReference>
<evidence type="ECO:0000256" key="1">
    <source>
        <dbReference type="ARBA" id="ARBA00023125"/>
    </source>
</evidence>